<dbReference type="Pfam" id="PF04199">
    <property type="entry name" value="Cyclase"/>
    <property type="match status" value="1"/>
</dbReference>
<evidence type="ECO:0000313" key="2">
    <source>
        <dbReference type="EMBL" id="KAF2101988.1"/>
    </source>
</evidence>
<evidence type="ECO:0008006" key="4">
    <source>
        <dbReference type="Google" id="ProtNLM"/>
    </source>
</evidence>
<dbReference type="PANTHER" id="PTHR34861:SF11">
    <property type="entry name" value="CYCLASE"/>
    <property type="match status" value="1"/>
</dbReference>
<dbReference type="InterPro" id="IPR037175">
    <property type="entry name" value="KFase_sf"/>
</dbReference>
<comment type="similarity">
    <text evidence="1">Belongs to the Cyclase 1 superfamily.</text>
</comment>
<dbReference type="OrthoDB" id="5396at2759"/>
<organism evidence="2 3">
    <name type="scientific">Rhizodiscina lignyota</name>
    <dbReference type="NCBI Taxonomy" id="1504668"/>
    <lineage>
        <taxon>Eukaryota</taxon>
        <taxon>Fungi</taxon>
        <taxon>Dikarya</taxon>
        <taxon>Ascomycota</taxon>
        <taxon>Pezizomycotina</taxon>
        <taxon>Dothideomycetes</taxon>
        <taxon>Pleosporomycetidae</taxon>
        <taxon>Aulographales</taxon>
        <taxon>Rhizodiscinaceae</taxon>
        <taxon>Rhizodiscina</taxon>
    </lineage>
</organism>
<dbReference type="InterPro" id="IPR007325">
    <property type="entry name" value="KFase/CYL"/>
</dbReference>
<protein>
    <recommendedName>
        <fullName evidence="4">Cyclase</fullName>
    </recommendedName>
</protein>
<dbReference type="EMBL" id="ML978123">
    <property type="protein sequence ID" value="KAF2101988.1"/>
    <property type="molecule type" value="Genomic_DNA"/>
</dbReference>
<comment type="caution">
    <text evidence="2">The sequence shown here is derived from an EMBL/GenBank/DDBJ whole genome shotgun (WGS) entry which is preliminary data.</text>
</comment>
<dbReference type="GO" id="GO:0004061">
    <property type="term" value="F:arylformamidase activity"/>
    <property type="evidence" value="ECO:0007669"/>
    <property type="project" value="InterPro"/>
</dbReference>
<dbReference type="AlphaFoldDB" id="A0A9P4IL72"/>
<gene>
    <name evidence="2" type="ORF">NA57DRAFT_73428</name>
</gene>
<dbReference type="SUPFAM" id="SSF102198">
    <property type="entry name" value="Putative cyclase"/>
    <property type="match status" value="1"/>
</dbReference>
<keyword evidence="3" id="KW-1185">Reference proteome</keyword>
<dbReference type="PANTHER" id="PTHR34861">
    <property type="match status" value="1"/>
</dbReference>
<dbReference type="Gene3D" id="3.50.30.50">
    <property type="entry name" value="Putative cyclase"/>
    <property type="match status" value="1"/>
</dbReference>
<dbReference type="GO" id="GO:0019441">
    <property type="term" value="P:L-tryptophan catabolic process to kynurenine"/>
    <property type="evidence" value="ECO:0007669"/>
    <property type="project" value="InterPro"/>
</dbReference>
<accession>A0A9P4IL72</accession>
<evidence type="ECO:0000256" key="1">
    <source>
        <dbReference type="ARBA" id="ARBA00007865"/>
    </source>
</evidence>
<sequence length="318" mass="35774">MSKQIPAFEDLPLRKGDPPYSAWGLWEKPELGAFNHLTDDVVLRAAKEEIQTGARISLNLPLDFLQPPLFNRKVFERQVINKAPRVINDDVISINTQSSSQWDGLRHFAYQKEGKFYNNVSQDDIHGDPNSTVNGAESWAKQGVAGRGILIDYHAWAQKNNVEYDRVSQYAIPLDHVKTIIKEEKLEPRTGDILIIRTGFTEGYTKLDAAKKEEIAGRQSYPGLTASVEVLKWLWENQFSAVAGDQPGFECIPPIDPDFGMMHPMLLSGWGTSIGELFFLEELSKMCQKFGRYSFFVSSSPLDYTGVVASPPNIMAIF</sequence>
<name>A0A9P4IL72_9PEZI</name>
<dbReference type="Proteomes" id="UP000799772">
    <property type="component" value="Unassembled WGS sequence"/>
</dbReference>
<proteinExistence type="inferred from homology"/>
<evidence type="ECO:0000313" key="3">
    <source>
        <dbReference type="Proteomes" id="UP000799772"/>
    </source>
</evidence>
<reference evidence="2" key="1">
    <citation type="journal article" date="2020" name="Stud. Mycol.">
        <title>101 Dothideomycetes genomes: a test case for predicting lifestyles and emergence of pathogens.</title>
        <authorList>
            <person name="Haridas S."/>
            <person name="Albert R."/>
            <person name="Binder M."/>
            <person name="Bloem J."/>
            <person name="Labutti K."/>
            <person name="Salamov A."/>
            <person name="Andreopoulos B."/>
            <person name="Baker S."/>
            <person name="Barry K."/>
            <person name="Bills G."/>
            <person name="Bluhm B."/>
            <person name="Cannon C."/>
            <person name="Castanera R."/>
            <person name="Culley D."/>
            <person name="Daum C."/>
            <person name="Ezra D."/>
            <person name="Gonzalez J."/>
            <person name="Henrissat B."/>
            <person name="Kuo A."/>
            <person name="Liang C."/>
            <person name="Lipzen A."/>
            <person name="Lutzoni F."/>
            <person name="Magnuson J."/>
            <person name="Mondo S."/>
            <person name="Nolan M."/>
            <person name="Ohm R."/>
            <person name="Pangilinan J."/>
            <person name="Park H.-J."/>
            <person name="Ramirez L."/>
            <person name="Alfaro M."/>
            <person name="Sun H."/>
            <person name="Tritt A."/>
            <person name="Yoshinaga Y."/>
            <person name="Zwiers L.-H."/>
            <person name="Turgeon B."/>
            <person name="Goodwin S."/>
            <person name="Spatafora J."/>
            <person name="Crous P."/>
            <person name="Grigoriev I."/>
        </authorList>
    </citation>
    <scope>NUCLEOTIDE SEQUENCE</scope>
    <source>
        <strain evidence="2">CBS 133067</strain>
    </source>
</reference>